<dbReference type="GO" id="GO:0016705">
    <property type="term" value="F:oxidoreductase activity, acting on paired donors, with incorporation or reduction of molecular oxygen"/>
    <property type="evidence" value="ECO:0007669"/>
    <property type="project" value="InterPro"/>
</dbReference>
<evidence type="ECO:0000256" key="1">
    <source>
        <dbReference type="ARBA" id="ARBA00001971"/>
    </source>
</evidence>
<dbReference type="STRING" id="796925.A0A137PI72"/>
<keyword evidence="5 6" id="KW-0349">Heme</keyword>
<dbReference type="InterPro" id="IPR017972">
    <property type="entry name" value="Cyt_P450_CS"/>
</dbReference>
<dbReference type="PANTHER" id="PTHR24305">
    <property type="entry name" value="CYTOCHROME P450"/>
    <property type="match status" value="1"/>
</dbReference>
<keyword evidence="6" id="KW-0503">Monooxygenase</keyword>
<dbReference type="InterPro" id="IPR050121">
    <property type="entry name" value="Cytochrome_P450_monoxygenase"/>
</dbReference>
<proteinExistence type="inferred from homology"/>
<feature type="binding site" description="axial binding residue" evidence="5">
    <location>
        <position position="372"/>
    </location>
    <ligand>
        <name>heme</name>
        <dbReference type="ChEBI" id="CHEBI:30413"/>
    </ligand>
    <ligandPart>
        <name>Fe</name>
        <dbReference type="ChEBI" id="CHEBI:18248"/>
    </ligandPart>
</feature>
<dbReference type="PANTHER" id="PTHR24305:SF166">
    <property type="entry name" value="CYTOCHROME P450 12A4, MITOCHONDRIAL-RELATED"/>
    <property type="match status" value="1"/>
</dbReference>
<dbReference type="InterPro" id="IPR001128">
    <property type="entry name" value="Cyt_P450"/>
</dbReference>
<keyword evidence="3 5" id="KW-0479">Metal-binding</keyword>
<reference evidence="7 8" key="1">
    <citation type="journal article" date="2015" name="Genome Biol. Evol.">
        <title>Phylogenomic analyses indicate that early fungi evolved digesting cell walls of algal ancestors of land plants.</title>
        <authorList>
            <person name="Chang Y."/>
            <person name="Wang S."/>
            <person name="Sekimoto S."/>
            <person name="Aerts A.L."/>
            <person name="Choi C."/>
            <person name="Clum A."/>
            <person name="LaButti K.M."/>
            <person name="Lindquist E.A."/>
            <person name="Yee Ngan C."/>
            <person name="Ohm R.A."/>
            <person name="Salamov A.A."/>
            <person name="Grigoriev I.V."/>
            <person name="Spatafora J.W."/>
            <person name="Berbee M.L."/>
        </authorList>
    </citation>
    <scope>NUCLEOTIDE SEQUENCE [LARGE SCALE GENOMIC DNA]</scope>
    <source>
        <strain evidence="7 8">NRRL 28638</strain>
    </source>
</reference>
<dbReference type="Pfam" id="PF00067">
    <property type="entry name" value="p450"/>
    <property type="match status" value="1"/>
</dbReference>
<dbReference type="PRINTS" id="PR00385">
    <property type="entry name" value="P450"/>
</dbReference>
<dbReference type="Gene3D" id="1.10.630.10">
    <property type="entry name" value="Cytochrome P450"/>
    <property type="match status" value="1"/>
</dbReference>
<keyword evidence="8" id="KW-1185">Reference proteome</keyword>
<dbReference type="GO" id="GO:0004497">
    <property type="term" value="F:monooxygenase activity"/>
    <property type="evidence" value="ECO:0007669"/>
    <property type="project" value="UniProtKB-KW"/>
</dbReference>
<dbReference type="GO" id="GO:0005506">
    <property type="term" value="F:iron ion binding"/>
    <property type="evidence" value="ECO:0007669"/>
    <property type="project" value="InterPro"/>
</dbReference>
<evidence type="ECO:0000256" key="5">
    <source>
        <dbReference type="PIRSR" id="PIRSR602401-1"/>
    </source>
</evidence>
<name>A0A137PI72_CONC2</name>
<evidence type="ECO:0000256" key="3">
    <source>
        <dbReference type="ARBA" id="ARBA00022723"/>
    </source>
</evidence>
<dbReference type="GO" id="GO:0020037">
    <property type="term" value="F:heme binding"/>
    <property type="evidence" value="ECO:0007669"/>
    <property type="project" value="InterPro"/>
</dbReference>
<dbReference type="InterPro" id="IPR002401">
    <property type="entry name" value="Cyt_P450_E_grp-I"/>
</dbReference>
<evidence type="ECO:0000256" key="6">
    <source>
        <dbReference type="RuleBase" id="RU000461"/>
    </source>
</evidence>
<keyword evidence="6" id="KW-0560">Oxidoreductase</keyword>
<dbReference type="InterPro" id="IPR036396">
    <property type="entry name" value="Cyt_P450_sf"/>
</dbReference>
<organism evidence="7 8">
    <name type="scientific">Conidiobolus coronatus (strain ATCC 28846 / CBS 209.66 / NRRL 28638)</name>
    <name type="common">Delacroixia coronata</name>
    <dbReference type="NCBI Taxonomy" id="796925"/>
    <lineage>
        <taxon>Eukaryota</taxon>
        <taxon>Fungi</taxon>
        <taxon>Fungi incertae sedis</taxon>
        <taxon>Zoopagomycota</taxon>
        <taxon>Entomophthoromycotina</taxon>
        <taxon>Entomophthoromycetes</taxon>
        <taxon>Entomophthorales</taxon>
        <taxon>Ancylistaceae</taxon>
        <taxon>Conidiobolus</taxon>
    </lineage>
</organism>
<evidence type="ECO:0000313" key="7">
    <source>
        <dbReference type="EMBL" id="KXN74697.1"/>
    </source>
</evidence>
<protein>
    <submittedName>
        <fullName evidence="7">Cytochrome P450</fullName>
    </submittedName>
</protein>
<dbReference type="PRINTS" id="PR00463">
    <property type="entry name" value="EP450I"/>
</dbReference>
<evidence type="ECO:0000256" key="2">
    <source>
        <dbReference type="ARBA" id="ARBA00010617"/>
    </source>
</evidence>
<gene>
    <name evidence="7" type="ORF">CONCODRAFT_2257</name>
</gene>
<comment type="cofactor">
    <cofactor evidence="1 5">
        <name>heme</name>
        <dbReference type="ChEBI" id="CHEBI:30413"/>
    </cofactor>
</comment>
<dbReference type="OMA" id="HETRRNM"/>
<sequence length="426" mass="48997">MMLGKMDVHLDLVQRYGSIVHVKDNMVLVQNPNLKKHYMTYKFAKHPIYKLLDISGPNLFSSTDKDFHASRKKLIAPAFSIKSLSKMESTIYRAGSDSLIKYLHSQLDKNESKEIDFYPLFNSNTMDIITELIFGESLNTTWDKSKSQYYSQLTTTSGYNIFLKAVLPFYKPLNSPIETFKPRILENIKIRRESTNVHYDILQSLIDAEDPETGGKLSDLEIFSECIVLLFAGIETTSTTLTWTLYEILKHPEVYKLVADEVLEKFSDLNNPVSISEAKTELKYLEAAILESMRINPVVTGALLRVVPEGGITVEGCYLPENTTMSMDSFAQHMDPALWKSPETYDISRWLGSDREKNKSLLFTWGFGPTSCVGRELAWAEIFLVLVNLLRNFNFELVDKTLTHYLTFMNKPKEKRFRVRISRRVR</sequence>
<accession>A0A137PI72</accession>
<dbReference type="Proteomes" id="UP000070444">
    <property type="component" value="Unassembled WGS sequence"/>
</dbReference>
<dbReference type="EMBL" id="KQ964421">
    <property type="protein sequence ID" value="KXN74697.1"/>
    <property type="molecule type" value="Genomic_DNA"/>
</dbReference>
<evidence type="ECO:0000256" key="4">
    <source>
        <dbReference type="ARBA" id="ARBA00023004"/>
    </source>
</evidence>
<dbReference type="OrthoDB" id="1470350at2759"/>
<dbReference type="PROSITE" id="PS00086">
    <property type="entry name" value="CYTOCHROME_P450"/>
    <property type="match status" value="1"/>
</dbReference>
<evidence type="ECO:0000313" key="8">
    <source>
        <dbReference type="Proteomes" id="UP000070444"/>
    </source>
</evidence>
<dbReference type="SUPFAM" id="SSF48264">
    <property type="entry name" value="Cytochrome P450"/>
    <property type="match status" value="1"/>
</dbReference>
<comment type="similarity">
    <text evidence="2 6">Belongs to the cytochrome P450 family.</text>
</comment>
<keyword evidence="4 5" id="KW-0408">Iron</keyword>
<dbReference type="AlphaFoldDB" id="A0A137PI72"/>